<dbReference type="GO" id="GO:0032993">
    <property type="term" value="C:protein-DNA complex"/>
    <property type="evidence" value="ECO:0007669"/>
    <property type="project" value="TreeGrafter"/>
</dbReference>
<feature type="domain" description="Response regulatory" evidence="10">
    <location>
        <begin position="3"/>
        <end position="116"/>
    </location>
</feature>
<gene>
    <name evidence="12" type="ORF">ADL17_17095</name>
</gene>
<dbReference type="SMART" id="SM00448">
    <property type="entry name" value="REC"/>
    <property type="match status" value="1"/>
</dbReference>
<dbReference type="SMART" id="SM00862">
    <property type="entry name" value="Trans_reg_C"/>
    <property type="match status" value="1"/>
</dbReference>
<keyword evidence="6 9" id="KW-0238">DNA-binding</keyword>
<evidence type="ECO:0000256" key="4">
    <source>
        <dbReference type="ARBA" id="ARBA00023012"/>
    </source>
</evidence>
<dbReference type="PROSITE" id="PS51755">
    <property type="entry name" value="OMPR_PHOB"/>
    <property type="match status" value="1"/>
</dbReference>
<dbReference type="Gene3D" id="1.10.10.10">
    <property type="entry name" value="Winged helix-like DNA-binding domain superfamily/Winged helix DNA-binding domain"/>
    <property type="match status" value="1"/>
</dbReference>
<evidence type="ECO:0000259" key="11">
    <source>
        <dbReference type="PROSITE" id="PS51755"/>
    </source>
</evidence>
<dbReference type="EMBL" id="LMWI01000002">
    <property type="protein sequence ID" value="KUJ44855.1"/>
    <property type="molecule type" value="Genomic_DNA"/>
</dbReference>
<evidence type="ECO:0000256" key="7">
    <source>
        <dbReference type="ARBA" id="ARBA00023163"/>
    </source>
</evidence>
<dbReference type="Gene3D" id="6.10.250.690">
    <property type="match status" value="1"/>
</dbReference>
<evidence type="ECO:0000256" key="6">
    <source>
        <dbReference type="ARBA" id="ARBA00023125"/>
    </source>
</evidence>
<dbReference type="GO" id="GO:0000987">
    <property type="term" value="F:cis-regulatory region sequence-specific DNA binding"/>
    <property type="evidence" value="ECO:0007669"/>
    <property type="project" value="UniProtKB-ARBA"/>
</dbReference>
<evidence type="ECO:0000256" key="3">
    <source>
        <dbReference type="ARBA" id="ARBA00022553"/>
    </source>
</evidence>
<dbReference type="PROSITE" id="PS50110">
    <property type="entry name" value="RESPONSE_REGULATORY"/>
    <property type="match status" value="1"/>
</dbReference>
<dbReference type="RefSeq" id="WP_013734133.1">
    <property type="nucleotide sequence ID" value="NZ_LMWI01000002.1"/>
</dbReference>
<dbReference type="InterPro" id="IPR016032">
    <property type="entry name" value="Sig_transdc_resp-reg_C-effctor"/>
</dbReference>
<dbReference type="PANTHER" id="PTHR48111:SF50">
    <property type="entry name" value="KDP OPERON TRANSCRIPTIONAL REGULATORY PROTEIN KDPE"/>
    <property type="match status" value="1"/>
</dbReference>
<name>A0A9X0I102_9ACTN</name>
<feature type="domain" description="OmpR/PhoB-type" evidence="11">
    <location>
        <begin position="130"/>
        <end position="230"/>
    </location>
</feature>
<dbReference type="InterPro" id="IPR001789">
    <property type="entry name" value="Sig_transdc_resp-reg_receiver"/>
</dbReference>
<protein>
    <submittedName>
        <fullName evidence="12">Two-component system response regulator</fullName>
    </submittedName>
</protein>
<dbReference type="CDD" id="cd17620">
    <property type="entry name" value="REC_OmpR_KdpE-like"/>
    <property type="match status" value="1"/>
</dbReference>
<dbReference type="FunFam" id="3.40.50.2300:FF:000021">
    <property type="entry name" value="Two-component system response regulator KdpE"/>
    <property type="match status" value="1"/>
</dbReference>
<reference evidence="12 13" key="1">
    <citation type="submission" date="2015-10" db="EMBL/GenBank/DDBJ databases">
        <authorList>
            <person name="Ju K.-S."/>
            <person name="Doroghazi J.R."/>
            <person name="Metcalf W.W."/>
        </authorList>
    </citation>
    <scope>NUCLEOTIDE SEQUENCE [LARGE SCALE GENOMIC DNA]</scope>
    <source>
        <strain evidence="12 13">NRRL B-24793</strain>
    </source>
</reference>
<feature type="modified residue" description="4-aspartylphosphate" evidence="8">
    <location>
        <position position="52"/>
    </location>
</feature>
<keyword evidence="5" id="KW-0805">Transcription regulation</keyword>
<dbReference type="SUPFAM" id="SSF52172">
    <property type="entry name" value="CheY-like"/>
    <property type="match status" value="1"/>
</dbReference>
<evidence type="ECO:0000256" key="8">
    <source>
        <dbReference type="PROSITE-ProRule" id="PRU00169"/>
    </source>
</evidence>
<dbReference type="OMA" id="MSHPGQL"/>
<dbReference type="Proteomes" id="UP000053246">
    <property type="component" value="Unassembled WGS sequence"/>
</dbReference>
<sequence length="230" mass="25552">MNRILVVDDEPQILRALGINLRARGYDVQVAATGTDALKAAARHPPDLVVLDLGLPDLDGVEVIRGLRGWTGVPIIVLSGRAGSDDKVTALDAGADDYVTKPFGVDELLARIRAVTRRHTTADTADGRAGSQARVGRHTVDLAERIVTRDDGTEVRLTPTQWGVLERLLRHPGKLITQRQLLQDVWGPEYQNETGYLRQYMAQLRRKLETDPARPRHLITEPGMGYRYRP</sequence>
<keyword evidence="7" id="KW-0804">Transcription</keyword>
<evidence type="ECO:0000259" key="10">
    <source>
        <dbReference type="PROSITE" id="PS50110"/>
    </source>
</evidence>
<keyword evidence="4" id="KW-0902">Two-component regulatory system</keyword>
<dbReference type="AlphaFoldDB" id="A0A9X0I102"/>
<feature type="DNA-binding region" description="OmpR/PhoB-type" evidence="9">
    <location>
        <begin position="130"/>
        <end position="230"/>
    </location>
</feature>
<dbReference type="Gene3D" id="3.40.50.2300">
    <property type="match status" value="1"/>
</dbReference>
<comment type="caution">
    <text evidence="12">The sequence shown here is derived from an EMBL/GenBank/DDBJ whole genome shotgun (WGS) entry which is preliminary data.</text>
</comment>
<dbReference type="GO" id="GO:0042802">
    <property type="term" value="F:identical protein binding"/>
    <property type="evidence" value="ECO:0007669"/>
    <property type="project" value="UniProtKB-ARBA"/>
</dbReference>
<evidence type="ECO:0000256" key="2">
    <source>
        <dbReference type="ARBA" id="ARBA00022490"/>
    </source>
</evidence>
<evidence type="ECO:0000256" key="9">
    <source>
        <dbReference type="PROSITE-ProRule" id="PRU01091"/>
    </source>
</evidence>
<dbReference type="InterPro" id="IPR001867">
    <property type="entry name" value="OmpR/PhoB-type_DNA-bd"/>
</dbReference>
<proteinExistence type="predicted"/>
<dbReference type="GO" id="GO:0005829">
    <property type="term" value="C:cytosol"/>
    <property type="evidence" value="ECO:0007669"/>
    <property type="project" value="TreeGrafter"/>
</dbReference>
<dbReference type="SUPFAM" id="SSF46894">
    <property type="entry name" value="C-terminal effector domain of the bipartite response regulators"/>
    <property type="match status" value="1"/>
</dbReference>
<dbReference type="InterPro" id="IPR036388">
    <property type="entry name" value="WH-like_DNA-bd_sf"/>
</dbReference>
<keyword evidence="3 8" id="KW-0597">Phosphoprotein</keyword>
<dbReference type="Pfam" id="PF00486">
    <property type="entry name" value="Trans_reg_C"/>
    <property type="match status" value="1"/>
</dbReference>
<dbReference type="InterPro" id="IPR039420">
    <property type="entry name" value="WalR-like"/>
</dbReference>
<dbReference type="CDD" id="cd00383">
    <property type="entry name" value="trans_reg_C"/>
    <property type="match status" value="1"/>
</dbReference>
<evidence type="ECO:0000313" key="12">
    <source>
        <dbReference type="EMBL" id="KUJ44855.1"/>
    </source>
</evidence>
<evidence type="ECO:0000313" key="13">
    <source>
        <dbReference type="Proteomes" id="UP000053246"/>
    </source>
</evidence>
<accession>A0A9X0I102</accession>
<evidence type="ECO:0000256" key="1">
    <source>
        <dbReference type="ARBA" id="ARBA00004496"/>
    </source>
</evidence>
<evidence type="ECO:0000256" key="5">
    <source>
        <dbReference type="ARBA" id="ARBA00023015"/>
    </source>
</evidence>
<keyword evidence="13" id="KW-1185">Reference proteome</keyword>
<dbReference type="Pfam" id="PF00072">
    <property type="entry name" value="Response_reg"/>
    <property type="match status" value="1"/>
</dbReference>
<keyword evidence="2" id="KW-0963">Cytoplasm</keyword>
<dbReference type="InterPro" id="IPR011006">
    <property type="entry name" value="CheY-like_superfamily"/>
</dbReference>
<dbReference type="GO" id="GO:0000156">
    <property type="term" value="F:phosphorelay response regulator activity"/>
    <property type="evidence" value="ECO:0007669"/>
    <property type="project" value="TreeGrafter"/>
</dbReference>
<dbReference type="PANTHER" id="PTHR48111">
    <property type="entry name" value="REGULATOR OF RPOS"/>
    <property type="match status" value="1"/>
</dbReference>
<organism evidence="12 13">
    <name type="scientific">Micromonospora maris</name>
    <dbReference type="NCBI Taxonomy" id="1003110"/>
    <lineage>
        <taxon>Bacteria</taxon>
        <taxon>Bacillati</taxon>
        <taxon>Actinomycetota</taxon>
        <taxon>Actinomycetes</taxon>
        <taxon>Micromonosporales</taxon>
        <taxon>Micromonosporaceae</taxon>
        <taxon>Micromonospora</taxon>
    </lineage>
</organism>
<comment type="subcellular location">
    <subcellularLocation>
        <location evidence="1">Cytoplasm</location>
    </subcellularLocation>
</comment>
<dbReference type="GO" id="GO:0045893">
    <property type="term" value="P:positive regulation of DNA-templated transcription"/>
    <property type="evidence" value="ECO:0007669"/>
    <property type="project" value="UniProtKB-ARBA"/>
</dbReference>